<dbReference type="GO" id="GO:0005829">
    <property type="term" value="C:cytosol"/>
    <property type="evidence" value="ECO:0007669"/>
    <property type="project" value="TreeGrafter"/>
</dbReference>
<dbReference type="EMBL" id="MSYM01000011">
    <property type="protein sequence ID" value="OLP06814.1"/>
    <property type="molecule type" value="Genomic_DNA"/>
</dbReference>
<dbReference type="GO" id="GO:0005524">
    <property type="term" value="F:ATP binding"/>
    <property type="evidence" value="ECO:0007669"/>
    <property type="project" value="InterPro"/>
</dbReference>
<dbReference type="PANTHER" id="PTHR47396:SF1">
    <property type="entry name" value="ATP-DEPENDENT HELICASE IRC3-RELATED"/>
    <property type="match status" value="1"/>
</dbReference>
<evidence type="ECO:0000259" key="1">
    <source>
        <dbReference type="Pfam" id="PF04851"/>
    </source>
</evidence>
<reference evidence="2 3" key="1">
    <citation type="submission" date="2017-01" db="EMBL/GenBank/DDBJ databases">
        <title>Genome sequence of Rhodoferax antarcticus ANT.BR, a psychrophilic purple nonsulfur bacterium from an Antarctic microbial mat.</title>
        <authorList>
            <person name="Baker J."/>
            <person name="Riester C."/>
            <person name="Skinner B."/>
            <person name="Newell A."/>
            <person name="Swingley W."/>
            <person name="Madigan M."/>
            <person name="Jung D."/>
            <person name="Asao M."/>
            <person name="Chen M."/>
            <person name="Loughlin P."/>
            <person name="Pan H."/>
            <person name="Lin S."/>
            <person name="Li N."/>
            <person name="Shaw J."/>
            <person name="Prado M."/>
            <person name="Sherman C."/>
            <person name="Li X."/>
            <person name="Tang J."/>
            <person name="Blankenship R."/>
            <person name="Zhao T."/>
            <person name="Touchman J."/>
            <person name="Sattley M."/>
        </authorList>
    </citation>
    <scope>NUCLEOTIDE SEQUENCE [LARGE SCALE GENOMIC DNA]</scope>
    <source>
        <strain evidence="2 3">ANT.BR</strain>
    </source>
</reference>
<accession>A0A1Q8YFJ1</accession>
<evidence type="ECO:0000313" key="2">
    <source>
        <dbReference type="EMBL" id="OLP06814.1"/>
    </source>
</evidence>
<sequence>MTTLALKSYQQAALDALAGFARAAQVKGPALAFGELVGRPYNPDPFGAVPCVCLRIPTGGGKTLLAAHAVATLAREWRASDAPVAVWLVPSDTIRSQTLNALQTTGHPYRDALQASYGAEVRVCVLEDLANIAPSDWGQRAIVVVATIQSFRIDDTDKRNVYSFSEHFERHFKGCDAQRLRVLHDLPDAMVTAEEAAADGAGVRAGILKGFVGQPRWSLANWLALHEPLLIVDEAHNTKTDKSFTALKRLNPSAILELTATPIATQTNVLYHVSAQELAAEAMIKLPIALAEHPLGWQQAVFAAVQTQRALEGEALKDEAEGFGYVRPIVLFQAQNENDDVPPAALRQHLHDELHIPKEQIKIATGDTKELDGLNLAARDCPVRFVITVQALREGWDCPFAYVLCSLQKLSSATAVEQLLGRVLRMPYASRRGREALNRAYAHVCEAKFSTAASALADRLINHMGFEALDVASMLVQQSLLPVFDKNQPTALIEYAPVATDFAANSVPAALHNAPGIAVVQLAGEQRVVVTGHIGTKVEALLMAQVRGAKKQAQVKDKVAQHNALVAAQAAPASRGAHFAPVPTLGYRSTAQGQLWPLEVEAVLETVTLDLLTPDAVQLPDFHIVEQSNSFEIYLKDAHVQLRAADASQIALDYGSSSISADDLVRWLDQSLFQKLPDFTQSQRRAYFAAVVNHLLHEKGLSLVALAKARFKLAQDIEARVADLKDRAAKAQFRQLVLQETWTIEPDWVQPLLFVANRYPAPALSRYSGRYQFNKHFYPVLADLKDGGEEFACAQLLDAHPAVMHWVRNLDTAPCGFALATSRGRFFPDFVAELAGDGVNSGRIAVLEYKGAHLLNDPYEIEKRQVGELWARNSQGRCLFGYITKDRGGMGMTGQINALLNLRLHDPHGIHVAW</sequence>
<evidence type="ECO:0000313" key="3">
    <source>
        <dbReference type="Proteomes" id="UP000185911"/>
    </source>
</evidence>
<dbReference type="GO" id="GO:0016787">
    <property type="term" value="F:hydrolase activity"/>
    <property type="evidence" value="ECO:0007669"/>
    <property type="project" value="InterPro"/>
</dbReference>
<dbReference type="InterPro" id="IPR050742">
    <property type="entry name" value="Helicase_Restrict-Modif_Enz"/>
</dbReference>
<dbReference type="SUPFAM" id="SSF52540">
    <property type="entry name" value="P-loop containing nucleoside triphosphate hydrolases"/>
    <property type="match status" value="2"/>
</dbReference>
<dbReference type="InterPro" id="IPR006935">
    <property type="entry name" value="Helicase/UvrB_N"/>
</dbReference>
<dbReference type="PANTHER" id="PTHR47396">
    <property type="entry name" value="TYPE I RESTRICTION ENZYME ECOKI R PROTEIN"/>
    <property type="match status" value="1"/>
</dbReference>
<proteinExistence type="predicted"/>
<name>A0A1Q8YFJ1_9BURK</name>
<comment type="caution">
    <text evidence="2">The sequence shown here is derived from an EMBL/GenBank/DDBJ whole genome shotgun (WGS) entry which is preliminary data.</text>
</comment>
<dbReference type="STRING" id="81479.RA876_02295"/>
<protein>
    <submittedName>
        <fullName evidence="2">Type III restriction enzyme family protein</fullName>
    </submittedName>
</protein>
<keyword evidence="3" id="KW-1185">Reference proteome</keyword>
<dbReference type="Pfam" id="PF04851">
    <property type="entry name" value="ResIII"/>
    <property type="match status" value="1"/>
</dbReference>
<dbReference type="RefSeq" id="WP_075585994.1">
    <property type="nucleotide sequence ID" value="NZ_MSYM01000011.1"/>
</dbReference>
<gene>
    <name evidence="2" type="ORF">BLL52_1559</name>
</gene>
<dbReference type="GO" id="GO:0003677">
    <property type="term" value="F:DNA binding"/>
    <property type="evidence" value="ECO:0007669"/>
    <property type="project" value="InterPro"/>
</dbReference>
<organism evidence="2 3">
    <name type="scientific">Rhodoferax antarcticus ANT.BR</name>
    <dbReference type="NCBI Taxonomy" id="1111071"/>
    <lineage>
        <taxon>Bacteria</taxon>
        <taxon>Pseudomonadati</taxon>
        <taxon>Pseudomonadota</taxon>
        <taxon>Betaproteobacteria</taxon>
        <taxon>Burkholderiales</taxon>
        <taxon>Comamonadaceae</taxon>
        <taxon>Rhodoferax</taxon>
    </lineage>
</organism>
<dbReference type="Proteomes" id="UP000185911">
    <property type="component" value="Unassembled WGS sequence"/>
</dbReference>
<dbReference type="Gene3D" id="3.40.50.300">
    <property type="entry name" value="P-loop containing nucleotide triphosphate hydrolases"/>
    <property type="match status" value="2"/>
</dbReference>
<feature type="domain" description="Helicase/UvrB N-terminal" evidence="1">
    <location>
        <begin position="5"/>
        <end position="263"/>
    </location>
</feature>
<dbReference type="AlphaFoldDB" id="A0A1Q8YFJ1"/>
<dbReference type="InterPro" id="IPR027417">
    <property type="entry name" value="P-loop_NTPase"/>
</dbReference>